<dbReference type="InterPro" id="IPR016087">
    <property type="entry name" value="Chalcone_isomerase"/>
</dbReference>
<proteinExistence type="predicted"/>
<dbReference type="Gene3D" id="3.50.70.10">
    <property type="match status" value="1"/>
</dbReference>
<evidence type="ECO:0000313" key="2">
    <source>
        <dbReference type="EMBL" id="HFK95733.1"/>
    </source>
</evidence>
<dbReference type="GO" id="GO:0016872">
    <property type="term" value="F:intramolecular lyase activity"/>
    <property type="evidence" value="ECO:0007669"/>
    <property type="project" value="InterPro"/>
</dbReference>
<comment type="caution">
    <text evidence="2">The sequence shown here is derived from an EMBL/GenBank/DDBJ whole genome shotgun (WGS) entry which is preliminary data.</text>
</comment>
<sequence>MGRLLSMDMENREGDGMNPLRRARYFQGFVVLFLAILWAFPAGAAEDKAPKFPGEITIGQTRCLLNGFGLRKKLIVDVYYGALYVTEKSSDAKAVIEADKAKGIVMHFVYKEVEASKLVETWKEGFEKTAPTPTPALKDRINTFMGYFTESIKAGEEIRLLYEPGVGTRVVVKGQEKGIVPGSDFMKALWGIFLGEKPASEGLKKGMLGQS</sequence>
<dbReference type="AlphaFoldDB" id="A0A831ZZD6"/>
<feature type="domain" description="Chalcone isomerase" evidence="1">
    <location>
        <begin position="50"/>
        <end position="209"/>
    </location>
</feature>
<dbReference type="InterPro" id="IPR016088">
    <property type="entry name" value="Chalcone_isomerase_3-sand"/>
</dbReference>
<evidence type="ECO:0000259" key="1">
    <source>
        <dbReference type="Pfam" id="PF16036"/>
    </source>
</evidence>
<name>A0A831ZZD6_9BACT</name>
<accession>A0A831ZZD6</accession>
<dbReference type="Pfam" id="PF16036">
    <property type="entry name" value="Chalcone_3"/>
    <property type="match status" value="1"/>
</dbReference>
<reference evidence="2" key="1">
    <citation type="journal article" date="2020" name="mSystems">
        <title>Genome- and Community-Level Interaction Insights into Carbon Utilization and Element Cycling Functions of Hydrothermarchaeota in Hydrothermal Sediment.</title>
        <authorList>
            <person name="Zhou Z."/>
            <person name="Liu Y."/>
            <person name="Xu W."/>
            <person name="Pan J."/>
            <person name="Luo Z.H."/>
            <person name="Li M."/>
        </authorList>
    </citation>
    <scope>NUCLEOTIDE SEQUENCE [LARGE SCALE GENOMIC DNA]</scope>
    <source>
        <strain evidence="2">SpSt-456</strain>
    </source>
</reference>
<protein>
    <recommendedName>
        <fullName evidence="1">Chalcone isomerase domain-containing protein</fullName>
    </recommendedName>
</protein>
<dbReference type="InterPro" id="IPR036298">
    <property type="entry name" value="Chalcone_isomerase_sf"/>
</dbReference>
<dbReference type="SUPFAM" id="SSF54626">
    <property type="entry name" value="Chalcone isomerase"/>
    <property type="match status" value="1"/>
</dbReference>
<gene>
    <name evidence="2" type="ORF">ENS06_00230</name>
</gene>
<dbReference type="EMBL" id="DSTK01000004">
    <property type="protein sequence ID" value="HFK95733.1"/>
    <property type="molecule type" value="Genomic_DNA"/>
</dbReference>
<organism evidence="2">
    <name type="scientific">Desulfacinum infernum</name>
    <dbReference type="NCBI Taxonomy" id="35837"/>
    <lineage>
        <taxon>Bacteria</taxon>
        <taxon>Pseudomonadati</taxon>
        <taxon>Thermodesulfobacteriota</taxon>
        <taxon>Syntrophobacteria</taxon>
        <taxon>Syntrophobacterales</taxon>
        <taxon>Syntrophobacteraceae</taxon>
        <taxon>Desulfacinum</taxon>
    </lineage>
</organism>